<dbReference type="PANTHER" id="PTHR13289">
    <property type="entry name" value="PROTEIN PHOSPHATASE 1-BINDING PROTEIN BIFOCAL"/>
    <property type="match status" value="1"/>
</dbReference>
<evidence type="ECO:0000313" key="11">
    <source>
        <dbReference type="WBParaSite" id="HPBE_0001659001-mRNA-1"/>
    </source>
</evidence>
<dbReference type="EMBL" id="UZAH01029506">
    <property type="protein sequence ID" value="VDP06431.1"/>
    <property type="molecule type" value="Genomic_DNA"/>
</dbReference>
<evidence type="ECO:0000256" key="5">
    <source>
        <dbReference type="ARBA" id="ARBA00022989"/>
    </source>
</evidence>
<evidence type="ECO:0000256" key="4">
    <source>
        <dbReference type="ARBA" id="ARBA00022824"/>
    </source>
</evidence>
<evidence type="ECO:0000313" key="9">
    <source>
        <dbReference type="EMBL" id="VDP06431.1"/>
    </source>
</evidence>
<evidence type="ECO:0000256" key="8">
    <source>
        <dbReference type="SAM" id="Phobius"/>
    </source>
</evidence>
<evidence type="ECO:0000256" key="1">
    <source>
        <dbReference type="ARBA" id="ARBA00004232"/>
    </source>
</evidence>
<dbReference type="GO" id="GO:0031965">
    <property type="term" value="C:nuclear membrane"/>
    <property type="evidence" value="ECO:0007669"/>
    <property type="project" value="UniProtKB-SubCell"/>
</dbReference>
<reference evidence="11" key="2">
    <citation type="submission" date="2019-09" db="UniProtKB">
        <authorList>
            <consortium name="WormBaseParasite"/>
        </authorList>
    </citation>
    <scope>IDENTIFICATION</scope>
</reference>
<protein>
    <submittedName>
        <fullName evidence="11">Transmembrane protein</fullName>
    </submittedName>
</protein>
<gene>
    <name evidence="9" type="ORF">HPBE_LOCUS16589</name>
</gene>
<evidence type="ECO:0000256" key="6">
    <source>
        <dbReference type="ARBA" id="ARBA00023136"/>
    </source>
</evidence>
<keyword evidence="7" id="KW-0539">Nucleus</keyword>
<feature type="transmembrane region" description="Helical" evidence="8">
    <location>
        <begin position="121"/>
        <end position="138"/>
    </location>
</feature>
<dbReference type="AlphaFoldDB" id="A0A3P8A4X1"/>
<evidence type="ECO:0000313" key="10">
    <source>
        <dbReference type="Proteomes" id="UP000050761"/>
    </source>
</evidence>
<dbReference type="Pfam" id="PF09726">
    <property type="entry name" value="Macoilin"/>
    <property type="match status" value="1"/>
</dbReference>
<keyword evidence="3 8" id="KW-0812">Transmembrane</keyword>
<evidence type="ECO:0000256" key="7">
    <source>
        <dbReference type="ARBA" id="ARBA00023242"/>
    </source>
</evidence>
<reference evidence="9 10" key="1">
    <citation type="submission" date="2018-11" db="EMBL/GenBank/DDBJ databases">
        <authorList>
            <consortium name="Pathogen Informatics"/>
        </authorList>
    </citation>
    <scope>NUCLEOTIDE SEQUENCE [LARGE SCALE GENOMIC DNA]</scope>
</reference>
<evidence type="ECO:0000256" key="2">
    <source>
        <dbReference type="ARBA" id="ARBA00004269"/>
    </source>
</evidence>
<keyword evidence="4" id="KW-0256">Endoplasmic reticulum</keyword>
<feature type="transmembrane region" description="Helical" evidence="8">
    <location>
        <begin position="97"/>
        <end position="116"/>
    </location>
</feature>
<dbReference type="GO" id="GO:0006935">
    <property type="term" value="P:chemotaxis"/>
    <property type="evidence" value="ECO:0007669"/>
    <property type="project" value="TreeGrafter"/>
</dbReference>
<evidence type="ECO:0000256" key="3">
    <source>
        <dbReference type="ARBA" id="ARBA00022692"/>
    </source>
</evidence>
<comment type="subcellular location">
    <subcellularLocation>
        <location evidence="1">Nucleus membrane</location>
        <topology evidence="1">Multi-pass membrane protein</topology>
    </subcellularLocation>
    <subcellularLocation>
        <location evidence="2">Rough endoplasmic reticulum membrane</location>
        <topology evidence="2">Multi-pass membrane protein</topology>
    </subcellularLocation>
</comment>
<organism evidence="9">
    <name type="scientific">Heligmosomoides polygyrus</name>
    <name type="common">Parasitic roundworm</name>
    <dbReference type="NCBI Taxonomy" id="6339"/>
    <lineage>
        <taxon>Eukaryota</taxon>
        <taxon>Metazoa</taxon>
        <taxon>Ecdysozoa</taxon>
        <taxon>Nematoda</taxon>
        <taxon>Chromadorea</taxon>
        <taxon>Rhabditida</taxon>
        <taxon>Rhabditina</taxon>
        <taxon>Rhabditomorpha</taxon>
        <taxon>Strongyloidea</taxon>
        <taxon>Heligmosomidae</taxon>
        <taxon>Heligmosomoides</taxon>
    </lineage>
</organism>
<dbReference type="GO" id="GO:0030867">
    <property type="term" value="C:rough endoplasmic reticulum membrane"/>
    <property type="evidence" value="ECO:0007669"/>
    <property type="project" value="UniProtKB-SubCell"/>
</dbReference>
<dbReference type="WBParaSite" id="HPBE_0001659001-mRNA-1">
    <property type="protein sequence ID" value="HPBE_0001659001-mRNA-1"/>
    <property type="gene ID" value="HPBE_0001659001"/>
</dbReference>
<keyword evidence="5 8" id="KW-1133">Transmembrane helix</keyword>
<feature type="transmembrane region" description="Helical" evidence="8">
    <location>
        <begin position="40"/>
        <end position="62"/>
    </location>
</feature>
<feature type="transmembrane region" description="Helical" evidence="8">
    <location>
        <begin position="158"/>
        <end position="179"/>
    </location>
</feature>
<keyword evidence="10" id="KW-1185">Reference proteome</keyword>
<keyword evidence="6 8" id="KW-0472">Membrane</keyword>
<name>A0A3P8A4X1_HELPZ</name>
<dbReference type="Proteomes" id="UP000050761">
    <property type="component" value="Unassembled WGS sequence"/>
</dbReference>
<dbReference type="PANTHER" id="PTHR13289:SF6">
    <property type="entry name" value="MACOILIN"/>
    <property type="match status" value="1"/>
</dbReference>
<dbReference type="InterPro" id="IPR019130">
    <property type="entry name" value="Macoilin"/>
</dbReference>
<dbReference type="GO" id="GO:0008017">
    <property type="term" value="F:microtubule binding"/>
    <property type="evidence" value="ECO:0007669"/>
    <property type="project" value="TreeGrafter"/>
</dbReference>
<dbReference type="GO" id="GO:0023041">
    <property type="term" value="P:neuronal signal transduction"/>
    <property type="evidence" value="ECO:0007669"/>
    <property type="project" value="InterPro"/>
</dbReference>
<accession>A0A3P8A4X1</accession>
<sequence length="187" mass="21598">MYGMQKRARAVESQKLRRTMKGRGGRMSDPIRDSIATPIIYVRLMLLWIGVISLDMLCGFRFELLYPFWLILRTGYEAVHKNHNAVVTLANHNTAKFSVLFVCVTATSDLICYLFIPVKFLVFLASTYVWVHVIWHTHGGFLRTLSAMIHGQFVGVSLGFQFYFFLVFLCVYTTVFFCFQKNNVSLL</sequence>
<proteinExistence type="predicted"/>
<dbReference type="OrthoDB" id="10071111at2759"/>